<proteinExistence type="predicted"/>
<reference evidence="4" key="1">
    <citation type="submission" date="2016-10" db="EMBL/GenBank/DDBJ databases">
        <authorList>
            <person name="Jeantristanb JTB J.-T."/>
            <person name="Ricardo R."/>
        </authorList>
    </citation>
    <scope>NUCLEOTIDE SEQUENCE [LARGE SCALE GENOMIC DNA]</scope>
</reference>
<dbReference type="EMBL" id="FMWP01000138">
    <property type="protein sequence ID" value="SDA03909.1"/>
    <property type="molecule type" value="Genomic_DNA"/>
</dbReference>
<sequence length="97" mass="10122">MFSTRSLCRTTTTVSSSTPPNRSSSTSTQQATPSFSRRHHPSSSFSSSAGIGFATAAAVVTGAGVLTLAGRRYLSRSSMLCEEAKGNGKEVSWAGSW</sequence>
<keyword evidence="4" id="KW-1185">Reference proteome</keyword>
<evidence type="ECO:0000313" key="4">
    <source>
        <dbReference type="Proteomes" id="UP000249723"/>
    </source>
</evidence>
<feature type="region of interest" description="Disordered" evidence="1">
    <location>
        <begin position="1"/>
        <end position="47"/>
    </location>
</feature>
<organism evidence="3 4">
    <name type="scientific">Microbotryum saponariae</name>
    <dbReference type="NCBI Taxonomy" id="289078"/>
    <lineage>
        <taxon>Eukaryota</taxon>
        <taxon>Fungi</taxon>
        <taxon>Dikarya</taxon>
        <taxon>Basidiomycota</taxon>
        <taxon>Pucciniomycotina</taxon>
        <taxon>Microbotryomycetes</taxon>
        <taxon>Microbotryales</taxon>
        <taxon>Microbotryaceae</taxon>
        <taxon>Microbotryum</taxon>
    </lineage>
</organism>
<evidence type="ECO:0000313" key="3">
    <source>
        <dbReference type="EMBL" id="SDA03909.1"/>
    </source>
</evidence>
<feature type="transmembrane region" description="Helical" evidence="2">
    <location>
        <begin position="49"/>
        <end position="69"/>
    </location>
</feature>
<evidence type="ECO:0000256" key="2">
    <source>
        <dbReference type="SAM" id="Phobius"/>
    </source>
</evidence>
<dbReference type="STRING" id="289078.A0A2X0LUW9"/>
<name>A0A2X0LUW9_9BASI</name>
<keyword evidence="2" id="KW-0812">Transmembrane</keyword>
<gene>
    <name evidence="3" type="ORF">BZ3500_MVSOF-1268-A1-R1_CHR11-1G03297</name>
</gene>
<feature type="compositionally biased region" description="Low complexity" evidence="1">
    <location>
        <begin position="1"/>
        <end position="35"/>
    </location>
</feature>
<protein>
    <submittedName>
        <fullName evidence="3">BZ3500_MvSof-1268-A1-R1_Chr11-1g03297 protein</fullName>
    </submittedName>
</protein>
<accession>A0A2X0LUW9</accession>
<dbReference type="AlphaFoldDB" id="A0A2X0LUW9"/>
<keyword evidence="2" id="KW-0472">Membrane</keyword>
<dbReference type="Proteomes" id="UP000249723">
    <property type="component" value="Unassembled WGS sequence"/>
</dbReference>
<evidence type="ECO:0000256" key="1">
    <source>
        <dbReference type="SAM" id="MobiDB-lite"/>
    </source>
</evidence>
<keyword evidence="2" id="KW-1133">Transmembrane helix</keyword>